<dbReference type="Ensembl" id="ENSCPIT00010000105.1">
    <property type="protein sequence ID" value="ENSCPIP00010000084.1"/>
    <property type="gene ID" value="ENSCPIG00010000077.1"/>
</dbReference>
<dbReference type="AlphaFoldDB" id="A0A8C3KS56"/>
<keyword evidence="3" id="KW-1185">Reference proteome</keyword>
<evidence type="ECO:0000313" key="3">
    <source>
        <dbReference type="Proteomes" id="UP000694543"/>
    </source>
</evidence>
<name>A0A8C3KS56_CHRPC</name>
<feature type="region of interest" description="Disordered" evidence="1">
    <location>
        <begin position="235"/>
        <end position="371"/>
    </location>
</feature>
<feature type="region of interest" description="Disordered" evidence="1">
    <location>
        <begin position="124"/>
        <end position="216"/>
    </location>
</feature>
<organism evidence="2 3">
    <name type="scientific">Chrysolophus pictus</name>
    <name type="common">Golden pheasant</name>
    <name type="synonym">Phasianus pictus</name>
    <dbReference type="NCBI Taxonomy" id="9089"/>
    <lineage>
        <taxon>Eukaryota</taxon>
        <taxon>Metazoa</taxon>
        <taxon>Chordata</taxon>
        <taxon>Craniata</taxon>
        <taxon>Vertebrata</taxon>
        <taxon>Euteleostomi</taxon>
        <taxon>Archelosauria</taxon>
        <taxon>Archosauria</taxon>
        <taxon>Dinosauria</taxon>
        <taxon>Saurischia</taxon>
        <taxon>Theropoda</taxon>
        <taxon>Coelurosauria</taxon>
        <taxon>Aves</taxon>
        <taxon>Neognathae</taxon>
        <taxon>Galloanserae</taxon>
        <taxon>Galliformes</taxon>
        <taxon>Phasianidae</taxon>
        <taxon>Phasianinae</taxon>
        <taxon>Chrysolophus</taxon>
    </lineage>
</organism>
<feature type="compositionally biased region" description="Low complexity" evidence="1">
    <location>
        <begin position="302"/>
        <end position="312"/>
    </location>
</feature>
<feature type="compositionally biased region" description="Low complexity" evidence="1">
    <location>
        <begin position="200"/>
        <end position="209"/>
    </location>
</feature>
<reference evidence="2" key="2">
    <citation type="submission" date="2025-09" db="UniProtKB">
        <authorList>
            <consortium name="Ensembl"/>
        </authorList>
    </citation>
    <scope>IDENTIFICATION</scope>
</reference>
<evidence type="ECO:0000256" key="1">
    <source>
        <dbReference type="SAM" id="MobiDB-lite"/>
    </source>
</evidence>
<proteinExistence type="predicted"/>
<dbReference type="Proteomes" id="UP000694543">
    <property type="component" value="Unplaced"/>
</dbReference>
<evidence type="ECO:0000313" key="2">
    <source>
        <dbReference type="Ensembl" id="ENSCPIP00010000084.1"/>
    </source>
</evidence>
<sequence length="371" mass="39973">MSGRRRECLCPRASLLQHHPRPGQVQAARRRQGKAAVRRARRRLTAQARITARSSPCSAELPGSGSNGTAGPFCAAAAASRGLNKLVRSQNVSSLDGRRDSSRLYYFLATLGSLRAVSTTIPCPAPISSKARVDRRRRRPPSPGGCFRLRTAAAPLRSGPSALRSSAPCSGGEKARNSRRGLQLPAGSSALRPAPHHGRAGAARTAPRTELLPTSPSRPAFALHIHEAAAPDWRNRAPAASRWPARPPLTQPRLPSPGRDSPGRGTGPAAQPAPSPRSRQRRSPGAALIVPPAPGTMDELDQSPLVSSSSSGPPRPQQPQFNYQFVLDDEKEEDEEEEEEEEEDEDFDEQLEVMERKPVAAPQERPSPPQD</sequence>
<protein>
    <submittedName>
        <fullName evidence="2">Uncharacterized protein</fullName>
    </submittedName>
</protein>
<feature type="compositionally biased region" description="Acidic residues" evidence="1">
    <location>
        <begin position="327"/>
        <end position="352"/>
    </location>
</feature>
<accession>A0A8C3KS56</accession>
<reference evidence="2" key="1">
    <citation type="submission" date="2025-08" db="UniProtKB">
        <authorList>
            <consortium name="Ensembl"/>
        </authorList>
    </citation>
    <scope>IDENTIFICATION</scope>
</reference>